<dbReference type="OrthoDB" id="1894615at2"/>
<gene>
    <name evidence="3" type="ORF">EDM56_09525</name>
</gene>
<dbReference type="PRINTS" id="PR00040">
    <property type="entry name" value="HTHMERR"/>
</dbReference>
<dbReference type="AlphaFoldDB" id="A0A3M8DMW2"/>
<organism evidence="3 4">
    <name type="scientific">Brevibacillus fluminis</name>
    <dbReference type="NCBI Taxonomy" id="511487"/>
    <lineage>
        <taxon>Bacteria</taxon>
        <taxon>Bacillati</taxon>
        <taxon>Bacillota</taxon>
        <taxon>Bacilli</taxon>
        <taxon>Bacillales</taxon>
        <taxon>Paenibacillaceae</taxon>
        <taxon>Brevibacillus</taxon>
    </lineage>
</organism>
<comment type="caution">
    <text evidence="3">The sequence shown here is derived from an EMBL/GenBank/DDBJ whole genome shotgun (WGS) entry which is preliminary data.</text>
</comment>
<dbReference type="GO" id="GO:0003677">
    <property type="term" value="F:DNA binding"/>
    <property type="evidence" value="ECO:0007669"/>
    <property type="project" value="UniProtKB-KW"/>
</dbReference>
<evidence type="ECO:0000256" key="1">
    <source>
        <dbReference type="ARBA" id="ARBA00023125"/>
    </source>
</evidence>
<keyword evidence="1" id="KW-0238">DNA-binding</keyword>
<protein>
    <submittedName>
        <fullName evidence="3">MerR family transcriptional regulator</fullName>
    </submittedName>
</protein>
<dbReference type="Gene3D" id="1.10.1660.10">
    <property type="match status" value="1"/>
</dbReference>
<evidence type="ECO:0000259" key="2">
    <source>
        <dbReference type="PROSITE" id="PS50937"/>
    </source>
</evidence>
<feature type="domain" description="HTH merR-type" evidence="2">
    <location>
        <begin position="5"/>
        <end position="74"/>
    </location>
</feature>
<dbReference type="Proteomes" id="UP000271031">
    <property type="component" value="Unassembled WGS sequence"/>
</dbReference>
<dbReference type="InterPro" id="IPR000551">
    <property type="entry name" value="MerR-type_HTH_dom"/>
</dbReference>
<accession>A0A3M8DMW2</accession>
<dbReference type="InterPro" id="IPR009061">
    <property type="entry name" value="DNA-bd_dom_put_sf"/>
</dbReference>
<dbReference type="CDD" id="cd01106">
    <property type="entry name" value="HTH_TipAL-Mta"/>
    <property type="match status" value="1"/>
</dbReference>
<dbReference type="PANTHER" id="PTHR30204:SF96">
    <property type="entry name" value="CHROMOSOME-ANCHORING PROTEIN RACA"/>
    <property type="match status" value="1"/>
</dbReference>
<keyword evidence="4" id="KW-1185">Reference proteome</keyword>
<proteinExistence type="predicted"/>
<dbReference type="InterPro" id="IPR012925">
    <property type="entry name" value="TipAS_dom"/>
</dbReference>
<evidence type="ECO:0000313" key="3">
    <source>
        <dbReference type="EMBL" id="RNB89432.1"/>
    </source>
</evidence>
<dbReference type="Pfam" id="PF07739">
    <property type="entry name" value="TipAS"/>
    <property type="match status" value="1"/>
</dbReference>
<dbReference type="PROSITE" id="PS50937">
    <property type="entry name" value="HTH_MERR_2"/>
    <property type="match status" value="1"/>
</dbReference>
<evidence type="ECO:0000313" key="4">
    <source>
        <dbReference type="Proteomes" id="UP000271031"/>
    </source>
</evidence>
<sequence length="276" mass="32088">MDKMVYTTSQFAEMAKVSSRTLRYYDKVGLLSPSDYSESGYRLYTDEDFPRLQHILVLKFLGFSLAEIKAFLHNGPTQLADRLSQQKKLMLAKRAQLDTVIRAMDKAEHLLQNAEPHDFEAIVTIMEVIQMEMKSDWINNYLTPEQRQTMRGLVEEAYSPEAWQRLRAQGTQDSAKSFHEEYEFFRTELRRLVAEGANPADPEAQKLATFLTELNERRSQGDPEILAGMKKSWEGFNRLPDEQKPAIYKLSDEERAFIKQMCSIMFRTRGRHDGEN</sequence>
<dbReference type="Pfam" id="PF13411">
    <property type="entry name" value="MerR_1"/>
    <property type="match status" value="1"/>
</dbReference>
<dbReference type="PANTHER" id="PTHR30204">
    <property type="entry name" value="REDOX-CYCLING DRUG-SENSING TRANSCRIPTIONAL ACTIVATOR SOXR"/>
    <property type="match status" value="1"/>
</dbReference>
<dbReference type="SMART" id="SM00422">
    <property type="entry name" value="HTH_MERR"/>
    <property type="match status" value="1"/>
</dbReference>
<dbReference type="EMBL" id="RHHQ01000008">
    <property type="protein sequence ID" value="RNB89432.1"/>
    <property type="molecule type" value="Genomic_DNA"/>
</dbReference>
<name>A0A3M8DMW2_9BACL</name>
<dbReference type="SUPFAM" id="SSF46955">
    <property type="entry name" value="Putative DNA-binding domain"/>
    <property type="match status" value="1"/>
</dbReference>
<reference evidence="3 4" key="1">
    <citation type="submission" date="2018-10" db="EMBL/GenBank/DDBJ databases">
        <title>Phylogenomics of Brevibacillus.</title>
        <authorList>
            <person name="Dunlap C."/>
        </authorList>
    </citation>
    <scope>NUCLEOTIDE SEQUENCE [LARGE SCALE GENOMIC DNA]</scope>
    <source>
        <strain evidence="3 4">JCM 15716</strain>
    </source>
</reference>
<dbReference type="InterPro" id="IPR047057">
    <property type="entry name" value="MerR_fam"/>
</dbReference>
<dbReference type="GO" id="GO:0003700">
    <property type="term" value="F:DNA-binding transcription factor activity"/>
    <property type="evidence" value="ECO:0007669"/>
    <property type="project" value="InterPro"/>
</dbReference>